<organism evidence="1 4">
    <name type="scientific">Streptomyces acidiscabies</name>
    <dbReference type="NCBI Taxonomy" id="42234"/>
    <lineage>
        <taxon>Bacteria</taxon>
        <taxon>Bacillati</taxon>
        <taxon>Actinomycetota</taxon>
        <taxon>Actinomycetes</taxon>
        <taxon>Kitasatosporales</taxon>
        <taxon>Streptomycetaceae</taxon>
        <taxon>Streptomyces</taxon>
    </lineage>
</organism>
<protein>
    <submittedName>
        <fullName evidence="1">Uncharacterized protein</fullName>
    </submittedName>
</protein>
<dbReference type="EMBL" id="JARAWC010000018">
    <property type="protein sequence ID" value="MDX2962943.1"/>
    <property type="molecule type" value="Genomic_DNA"/>
</dbReference>
<keyword evidence="3" id="KW-1185">Reference proteome</keyword>
<sequence>MLDVSRAGLTRELGYVGVMSAAAFKDPELVGWTQMIGAGQCPRIGPRSTLVLHRS</sequence>
<dbReference type="EMBL" id="JARAWP010000016">
    <property type="protein sequence ID" value="MDX3021454.1"/>
    <property type="molecule type" value="Genomic_DNA"/>
</dbReference>
<comment type="caution">
    <text evidence="1">The sequence shown here is derived from an EMBL/GenBank/DDBJ whole genome shotgun (WGS) entry which is preliminary data.</text>
</comment>
<proteinExistence type="predicted"/>
<name>A0AAP6EHK4_9ACTN</name>
<dbReference type="GeneID" id="69808791"/>
<dbReference type="Proteomes" id="UP001282288">
    <property type="component" value="Unassembled WGS sequence"/>
</dbReference>
<dbReference type="Proteomes" id="UP001272987">
    <property type="component" value="Unassembled WGS sequence"/>
</dbReference>
<evidence type="ECO:0000313" key="2">
    <source>
        <dbReference type="EMBL" id="MDX3021454.1"/>
    </source>
</evidence>
<evidence type="ECO:0000313" key="3">
    <source>
        <dbReference type="Proteomes" id="UP001272987"/>
    </source>
</evidence>
<evidence type="ECO:0000313" key="1">
    <source>
        <dbReference type="EMBL" id="MDX2962943.1"/>
    </source>
</evidence>
<evidence type="ECO:0000313" key="4">
    <source>
        <dbReference type="Proteomes" id="UP001282288"/>
    </source>
</evidence>
<dbReference type="RefSeq" id="WP_158002811.1">
    <property type="nucleotide sequence ID" value="NZ_BCML01000004.1"/>
</dbReference>
<dbReference type="AlphaFoldDB" id="A0AAP6EHK4"/>
<reference evidence="1 3" key="1">
    <citation type="journal article" date="2023" name="Microb. Genom.">
        <title>Mesoterricola silvestris gen. nov., sp. nov., Mesoterricola sediminis sp. nov., Geothrix oryzae sp. nov., Geothrix edaphica sp. nov., Geothrix rubra sp. nov., and Geothrix limicola sp. nov., six novel members of Acidobacteriota isolated from soils.</title>
        <authorList>
            <person name="Weisberg A.J."/>
            <person name="Pearce E."/>
            <person name="Kramer C.G."/>
            <person name="Chang J.H."/>
            <person name="Clarke C.R."/>
        </authorList>
    </citation>
    <scope>NUCLEOTIDE SEQUENCE</scope>
    <source>
        <strain evidence="2 3">NB05-1H</strain>
        <strain evidence="1">NRRL_B-16521</strain>
    </source>
</reference>
<accession>A0AAP6EHK4</accession>
<gene>
    <name evidence="1" type="ORF">PV399_24965</name>
    <name evidence="2" type="ORF">PV666_26700</name>
</gene>